<organism evidence="10 11">
    <name type="scientific">Algoriphagus zhangzhouensis</name>
    <dbReference type="NCBI Taxonomy" id="1073327"/>
    <lineage>
        <taxon>Bacteria</taxon>
        <taxon>Pseudomonadati</taxon>
        <taxon>Bacteroidota</taxon>
        <taxon>Cytophagia</taxon>
        <taxon>Cytophagales</taxon>
        <taxon>Cyclobacteriaceae</taxon>
        <taxon>Algoriphagus</taxon>
    </lineage>
</organism>
<dbReference type="EC" id="3.2.1.4" evidence="7"/>
<name>A0A1M7Z6L8_9BACT</name>
<protein>
    <recommendedName>
        <fullName evidence="7">Endoglucanase</fullName>
        <ecNumber evidence="7">3.2.1.4</ecNumber>
    </recommendedName>
</protein>
<dbReference type="OrthoDB" id="9808897at2"/>
<keyword evidence="4 6" id="KW-0326">Glycosidase</keyword>
<gene>
    <name evidence="10" type="ORF">SAMN04488108_0784</name>
</gene>
<accession>A0A1M7Z6L8</accession>
<keyword evidence="3 6" id="KW-0119">Carbohydrate metabolism</keyword>
<reference evidence="11" key="1">
    <citation type="submission" date="2016-12" db="EMBL/GenBank/DDBJ databases">
        <authorList>
            <person name="Varghese N."/>
            <person name="Submissions S."/>
        </authorList>
    </citation>
    <scope>NUCLEOTIDE SEQUENCE [LARGE SCALE GENOMIC DNA]</scope>
    <source>
        <strain evidence="11">DSM 25035</strain>
    </source>
</reference>
<keyword evidence="7" id="KW-0136">Cellulose degradation</keyword>
<dbReference type="InterPro" id="IPR033126">
    <property type="entry name" value="Glyco_hydro_9_Asp/Glu_AS"/>
</dbReference>
<evidence type="ECO:0000256" key="5">
    <source>
        <dbReference type="ARBA" id="ARBA00023326"/>
    </source>
</evidence>
<keyword evidence="5 6" id="KW-0624">Polysaccharide degradation</keyword>
<feature type="domain" description="Cellulase Ig-like" evidence="9">
    <location>
        <begin position="61"/>
        <end position="136"/>
    </location>
</feature>
<dbReference type="STRING" id="1073327.SAMN04488108_0784"/>
<dbReference type="GO" id="GO:0030245">
    <property type="term" value="P:cellulose catabolic process"/>
    <property type="evidence" value="ECO:0007669"/>
    <property type="project" value="UniProtKB-KW"/>
</dbReference>
<dbReference type="Pfam" id="PF00759">
    <property type="entry name" value="Glyco_hydro_9"/>
    <property type="match status" value="1"/>
</dbReference>
<keyword evidence="2 6" id="KW-0378">Hydrolase</keyword>
<dbReference type="SUPFAM" id="SSF48208">
    <property type="entry name" value="Six-hairpin glycosidases"/>
    <property type="match status" value="1"/>
</dbReference>
<dbReference type="Gene3D" id="2.60.40.10">
    <property type="entry name" value="Immunoglobulins"/>
    <property type="match status" value="1"/>
</dbReference>
<evidence type="ECO:0000313" key="10">
    <source>
        <dbReference type="EMBL" id="SHO60420.1"/>
    </source>
</evidence>
<feature type="domain" description="Glycoside hydrolase family 9" evidence="8">
    <location>
        <begin position="152"/>
        <end position="602"/>
    </location>
</feature>
<dbReference type="SUPFAM" id="SSF81296">
    <property type="entry name" value="E set domains"/>
    <property type="match status" value="1"/>
</dbReference>
<feature type="active site" evidence="6">
    <location>
        <position position="581"/>
    </location>
</feature>
<comment type="similarity">
    <text evidence="1 6 7">Belongs to the glycosyl hydrolase 9 (cellulase E) family.</text>
</comment>
<dbReference type="InterPro" id="IPR013783">
    <property type="entry name" value="Ig-like_fold"/>
</dbReference>
<evidence type="ECO:0000259" key="9">
    <source>
        <dbReference type="Pfam" id="PF02927"/>
    </source>
</evidence>
<feature type="active site" evidence="6">
    <location>
        <position position="590"/>
    </location>
</feature>
<comment type="catalytic activity">
    <reaction evidence="7">
        <text>Endohydrolysis of (1-&gt;4)-beta-D-glucosidic linkages in cellulose, lichenin and cereal beta-D-glucans.</text>
        <dbReference type="EC" id="3.2.1.4"/>
    </reaction>
</comment>
<dbReference type="InterPro" id="IPR012341">
    <property type="entry name" value="6hp_glycosidase-like_sf"/>
</dbReference>
<dbReference type="InterPro" id="IPR004197">
    <property type="entry name" value="Cellulase_Ig-like"/>
</dbReference>
<dbReference type="AlphaFoldDB" id="A0A1M7Z6L8"/>
<proteinExistence type="inferred from homology"/>
<dbReference type="PROSITE" id="PS00698">
    <property type="entry name" value="GH9_3"/>
    <property type="match status" value="1"/>
</dbReference>
<evidence type="ECO:0000256" key="4">
    <source>
        <dbReference type="ARBA" id="ARBA00023295"/>
    </source>
</evidence>
<dbReference type="InterPro" id="IPR001701">
    <property type="entry name" value="Glyco_hydro_9"/>
</dbReference>
<evidence type="ECO:0000256" key="1">
    <source>
        <dbReference type="ARBA" id="ARBA00007072"/>
    </source>
</evidence>
<evidence type="ECO:0000256" key="7">
    <source>
        <dbReference type="RuleBase" id="RU361166"/>
    </source>
</evidence>
<dbReference type="InterPro" id="IPR014756">
    <property type="entry name" value="Ig_E-set"/>
</dbReference>
<dbReference type="PANTHER" id="PTHR22298">
    <property type="entry name" value="ENDO-1,4-BETA-GLUCANASE"/>
    <property type="match status" value="1"/>
</dbReference>
<evidence type="ECO:0000256" key="6">
    <source>
        <dbReference type="PROSITE-ProRule" id="PRU10060"/>
    </source>
</evidence>
<evidence type="ECO:0000256" key="3">
    <source>
        <dbReference type="ARBA" id="ARBA00023277"/>
    </source>
</evidence>
<evidence type="ECO:0000259" key="8">
    <source>
        <dbReference type="Pfam" id="PF00759"/>
    </source>
</evidence>
<dbReference type="Pfam" id="PF02927">
    <property type="entry name" value="CelD_N"/>
    <property type="match status" value="1"/>
</dbReference>
<dbReference type="CDD" id="cd02850">
    <property type="entry name" value="E_set_Cellulase_N"/>
    <property type="match status" value="1"/>
</dbReference>
<sequence>MIPNLTDSIMMKLYTGKDYSRFSSIFVCQKQGSFFYLVAFMLLIFSCQTKVELEKYQVLESLRINQLGFFTNQKKIAIWVSEEEEKEFWIVDTDNKDLILKGKTSLNPSSTFSGKKVQIIDFSSLNKAGKYEIIIPLIGKSYPFEIKKSIFENLGKASLKAFYYQRASTPIDSIYAGKWSRSSSHPDTNVSIHSSAADSYRPVGYKIDGSKGWYDAGDYNKYVVNSGITLGTLMSLYEDYPHYFQELTLNIPESQDRIPDILNEIQWNLDWMIGMQDPSDGGVYHKLTTAKFEGFVQPIDATHERFVVQKSTAAALDFAAVMAQAHRIFKTYSPQNSEWYLKAAEKAWHWAEKNPTAIYDQNSLNERFAPPVTTGAYGDKSLDDERVWAASELFIATHNLDYWKVVEGSNLDFILPTWSKVKWLGYYSLLRHSQNLSNTSPIWIDHVKLQMQQAADEIVKESRKTAFLNPMETQRSNFVWGSNAVAANQGILLIQAFKLFGEPSYLEGAFDNLDYLLGRNSTGYSYATGFGAKTPQFPHHRLIAGRESLGPIPGFLVGGPNPGKQDKVMYSSSFPDETYVDDLESYASNEIAINWNAAFAYLVNALQAIETE</sequence>
<dbReference type="Proteomes" id="UP000184609">
    <property type="component" value="Unassembled WGS sequence"/>
</dbReference>
<dbReference type="EMBL" id="FRXN01000001">
    <property type="protein sequence ID" value="SHO60420.1"/>
    <property type="molecule type" value="Genomic_DNA"/>
</dbReference>
<dbReference type="Gene3D" id="1.50.10.10">
    <property type="match status" value="1"/>
</dbReference>
<dbReference type="InterPro" id="IPR008928">
    <property type="entry name" value="6-hairpin_glycosidase_sf"/>
</dbReference>
<evidence type="ECO:0000256" key="2">
    <source>
        <dbReference type="ARBA" id="ARBA00022801"/>
    </source>
</evidence>
<dbReference type="GO" id="GO:0008810">
    <property type="term" value="F:cellulase activity"/>
    <property type="evidence" value="ECO:0007669"/>
    <property type="project" value="UniProtKB-EC"/>
</dbReference>
<evidence type="ECO:0000313" key="11">
    <source>
        <dbReference type="Proteomes" id="UP000184609"/>
    </source>
</evidence>
<keyword evidence="11" id="KW-1185">Reference proteome</keyword>